<evidence type="ECO:0000313" key="3">
    <source>
        <dbReference type="Proteomes" id="UP000203229"/>
    </source>
</evidence>
<name>A0A222EP13_9MOLU</name>
<gene>
    <name evidence="2" type="ORF">SCORR_v1c04650</name>
</gene>
<evidence type="ECO:0000313" key="2">
    <source>
        <dbReference type="EMBL" id="ASP28237.1"/>
    </source>
</evidence>
<protein>
    <submittedName>
        <fullName evidence="2">Uncharacterized protein</fullName>
    </submittedName>
</protein>
<organism evidence="2 3">
    <name type="scientific">Spiroplasma corruscae</name>
    <dbReference type="NCBI Taxonomy" id="216934"/>
    <lineage>
        <taxon>Bacteria</taxon>
        <taxon>Bacillati</taxon>
        <taxon>Mycoplasmatota</taxon>
        <taxon>Mollicutes</taxon>
        <taxon>Entomoplasmatales</taxon>
        <taxon>Spiroplasmataceae</taxon>
        <taxon>Spiroplasma</taxon>
    </lineage>
</organism>
<dbReference type="EMBL" id="CP022535">
    <property type="protein sequence ID" value="ASP28237.1"/>
    <property type="molecule type" value="Genomic_DNA"/>
</dbReference>
<dbReference type="RefSeq" id="WP_094048782.1">
    <property type="nucleotide sequence ID" value="NZ_CP022535.1"/>
</dbReference>
<evidence type="ECO:0000256" key="1">
    <source>
        <dbReference type="SAM" id="MobiDB-lite"/>
    </source>
</evidence>
<accession>A0A222EP13</accession>
<feature type="region of interest" description="Disordered" evidence="1">
    <location>
        <begin position="68"/>
        <end position="105"/>
    </location>
</feature>
<keyword evidence="3" id="KW-1185">Reference proteome</keyword>
<proteinExistence type="predicted"/>
<reference evidence="2 3" key="1">
    <citation type="submission" date="2017-07" db="EMBL/GenBank/DDBJ databases">
        <title>Complete genome sequence of Spiroplasma corruscae EC-1 (DSM 19793).</title>
        <authorList>
            <person name="Tsai Y.-M."/>
            <person name="Lo W.-S."/>
            <person name="Kuo C.-H."/>
        </authorList>
    </citation>
    <scope>NUCLEOTIDE SEQUENCE [LARGE SCALE GENOMIC DNA]</scope>
    <source>
        <strain evidence="2 3">EC-1</strain>
    </source>
</reference>
<dbReference type="AlphaFoldDB" id="A0A222EP13"/>
<dbReference type="KEGG" id="scou:SCORR_v1c04650"/>
<dbReference type="Proteomes" id="UP000203229">
    <property type="component" value="Chromosome"/>
</dbReference>
<sequence>MKRRVIKLSEDGTEIVKEDGSFEFEEIEFEETNPIEENKIEEKKEPISNNDEVKALKEEVQKLKNLLTKTANISTPPPNIEPKQKYEDSTKSSLGFTTAVLKRRS</sequence>